<dbReference type="SUPFAM" id="SSF116726">
    <property type="entry name" value="TrkA C-terminal domain-like"/>
    <property type="match status" value="2"/>
</dbReference>
<evidence type="ECO:0000256" key="4">
    <source>
        <dbReference type="ARBA" id="ARBA00022737"/>
    </source>
</evidence>
<keyword evidence="6 7" id="KW-0472">Membrane</keyword>
<feature type="transmembrane region" description="Helical" evidence="7">
    <location>
        <begin position="572"/>
        <end position="592"/>
    </location>
</feature>
<evidence type="ECO:0000313" key="10">
    <source>
        <dbReference type="Proteomes" id="UP000278222"/>
    </source>
</evidence>
<keyword evidence="2" id="KW-0813">Transport</keyword>
<dbReference type="InterPro" id="IPR006037">
    <property type="entry name" value="RCK_C"/>
</dbReference>
<dbReference type="InterPro" id="IPR051679">
    <property type="entry name" value="DASS-Related_Transporters"/>
</dbReference>
<keyword evidence="5 7" id="KW-1133">Transmembrane helix</keyword>
<evidence type="ECO:0000256" key="3">
    <source>
        <dbReference type="ARBA" id="ARBA00022692"/>
    </source>
</evidence>
<protein>
    <submittedName>
        <fullName evidence="9">Di/tricarboxylate transporter</fullName>
    </submittedName>
</protein>
<dbReference type="Pfam" id="PF02080">
    <property type="entry name" value="TrkA_C"/>
    <property type="match status" value="2"/>
</dbReference>
<dbReference type="InterPro" id="IPR004680">
    <property type="entry name" value="Cit_transptr-like_dom"/>
</dbReference>
<dbReference type="AlphaFoldDB" id="A0A3N1KU80"/>
<evidence type="ECO:0000259" key="8">
    <source>
        <dbReference type="PROSITE" id="PS51202"/>
    </source>
</evidence>
<evidence type="ECO:0000313" key="9">
    <source>
        <dbReference type="EMBL" id="ROP83544.1"/>
    </source>
</evidence>
<feature type="transmembrane region" description="Helical" evidence="7">
    <location>
        <begin position="424"/>
        <end position="441"/>
    </location>
</feature>
<feature type="transmembrane region" description="Helical" evidence="7">
    <location>
        <begin position="174"/>
        <end position="199"/>
    </location>
</feature>
<dbReference type="OrthoDB" id="9809303at2"/>
<comment type="subcellular location">
    <subcellularLocation>
        <location evidence="1">Membrane</location>
        <topology evidence="1">Multi-pass membrane protein</topology>
    </subcellularLocation>
</comment>
<accession>A0A3N1KU80</accession>
<dbReference type="PANTHER" id="PTHR43652:SF2">
    <property type="entry name" value="BASIC AMINO ACID ANTIPORTER YFCC-RELATED"/>
    <property type="match status" value="1"/>
</dbReference>
<dbReference type="PROSITE" id="PS51202">
    <property type="entry name" value="RCK_C"/>
    <property type="match status" value="2"/>
</dbReference>
<dbReference type="GO" id="GO:0005886">
    <property type="term" value="C:plasma membrane"/>
    <property type="evidence" value="ECO:0007669"/>
    <property type="project" value="TreeGrafter"/>
</dbReference>
<dbReference type="Pfam" id="PF03600">
    <property type="entry name" value="CitMHS"/>
    <property type="match status" value="1"/>
</dbReference>
<feature type="transmembrane region" description="Helical" evidence="7">
    <location>
        <begin position="453"/>
        <end position="473"/>
    </location>
</feature>
<keyword evidence="10" id="KW-1185">Reference proteome</keyword>
<feature type="transmembrane region" description="Helical" evidence="7">
    <location>
        <begin position="134"/>
        <end position="154"/>
    </location>
</feature>
<feature type="transmembrane region" description="Helical" evidence="7">
    <location>
        <begin position="55"/>
        <end position="79"/>
    </location>
</feature>
<evidence type="ECO:0000256" key="7">
    <source>
        <dbReference type="SAM" id="Phobius"/>
    </source>
</evidence>
<dbReference type="EMBL" id="RJKX01000016">
    <property type="protein sequence ID" value="ROP83544.1"/>
    <property type="molecule type" value="Genomic_DNA"/>
</dbReference>
<comment type="caution">
    <text evidence="9">The sequence shown here is derived from an EMBL/GenBank/DDBJ whole genome shotgun (WGS) entry which is preliminary data.</text>
</comment>
<dbReference type="Proteomes" id="UP000278222">
    <property type="component" value="Unassembled WGS sequence"/>
</dbReference>
<feature type="domain" description="RCK C-terminal" evidence="8">
    <location>
        <begin position="208"/>
        <end position="292"/>
    </location>
</feature>
<organism evidence="9 10">
    <name type="scientific">Stella humosa</name>
    <dbReference type="NCBI Taxonomy" id="94"/>
    <lineage>
        <taxon>Bacteria</taxon>
        <taxon>Pseudomonadati</taxon>
        <taxon>Pseudomonadota</taxon>
        <taxon>Alphaproteobacteria</taxon>
        <taxon>Rhodospirillales</taxon>
        <taxon>Stellaceae</taxon>
        <taxon>Stella</taxon>
    </lineage>
</organism>
<feature type="transmembrane region" description="Helical" evidence="7">
    <location>
        <begin position="533"/>
        <end position="552"/>
    </location>
</feature>
<dbReference type="Gene3D" id="3.30.70.1450">
    <property type="entry name" value="Regulator of K+ conductance, C-terminal domain"/>
    <property type="match status" value="2"/>
</dbReference>
<dbReference type="RefSeq" id="WP_123693206.1">
    <property type="nucleotide sequence ID" value="NZ_AP019700.1"/>
</dbReference>
<dbReference type="CDD" id="cd01115">
    <property type="entry name" value="SLC13_permease"/>
    <property type="match status" value="1"/>
</dbReference>
<feature type="transmembrane region" description="Helical" evidence="7">
    <location>
        <begin position="493"/>
        <end position="521"/>
    </location>
</feature>
<dbReference type="InterPro" id="IPR036721">
    <property type="entry name" value="RCK_C_sf"/>
</dbReference>
<evidence type="ECO:0000256" key="1">
    <source>
        <dbReference type="ARBA" id="ARBA00004141"/>
    </source>
</evidence>
<gene>
    <name evidence="9" type="ORF">EDC65_4192</name>
</gene>
<feature type="transmembrane region" description="Helical" evidence="7">
    <location>
        <begin position="99"/>
        <end position="122"/>
    </location>
</feature>
<evidence type="ECO:0000256" key="6">
    <source>
        <dbReference type="ARBA" id="ARBA00023136"/>
    </source>
</evidence>
<evidence type="ECO:0000256" key="2">
    <source>
        <dbReference type="ARBA" id="ARBA00022448"/>
    </source>
</evidence>
<evidence type="ECO:0000256" key="5">
    <source>
        <dbReference type="ARBA" id="ARBA00022989"/>
    </source>
</evidence>
<keyword evidence="3 7" id="KW-0812">Transmembrane</keyword>
<reference evidence="9 10" key="1">
    <citation type="submission" date="2018-11" db="EMBL/GenBank/DDBJ databases">
        <title>Genomic Encyclopedia of Type Strains, Phase IV (KMG-IV): sequencing the most valuable type-strain genomes for metagenomic binning, comparative biology and taxonomic classification.</title>
        <authorList>
            <person name="Goeker M."/>
        </authorList>
    </citation>
    <scope>NUCLEOTIDE SEQUENCE [LARGE SCALE GENOMIC DNA]</scope>
    <source>
        <strain evidence="9 10">DSM 5900</strain>
    </source>
</reference>
<sequence>MTTPQILAIAIFGLTLAGFVWDRVRYDIVALTALAACVVAGLVEPDKAFAGFGNAAVITVAAVLVLSQALARSGVVALVGQRIDRIVSTPMQQTALLCIVGAALSAFMNNVGALAIMMPIAIAGARRFNSSPALVLMPLSFATMLGGMCTLIGTPPNLLAAGFRDRYGQPAFDMFDFAPVGIAITAAGIAYMVVVARFLMPTDRKGQASAMEQFDVGHYVTEVRVAAGSELAGQTVQAIEDANDDRLFVVTLSRQGLRLRGRFPTTILTAGDEMLVQAEAELLQGLVRSGALELVAAHTSAGLEEKPAEPAAIDTAEVIVPPTSWIQGATARSLRLRARFAVNLLALSRRGRPVAQRVRDTAFAPGDVLLLEGDADRLTDAIREMGCLPLANRRIALQPFRIYSSVAIMVAAIGLVTAELLPAPIAFMLGVLAVIACRILPLRDLYESVEWPVVILLGAMIPVGGILESTGLAEIVSGGVAGASGSLPDWGMLGLVLVATMVLTPALNNAATVIVMAPIAIGIAQQLGVNPDAFLMAVAIGASCDFITPFGHQNNTLILAPGGYRFSDYWKMGLPLDAIVLAVAVLLLPIVFPLR</sequence>
<proteinExistence type="predicted"/>
<keyword evidence="4" id="KW-0677">Repeat</keyword>
<name>A0A3N1KU80_9PROT</name>
<feature type="domain" description="RCK C-terminal" evidence="8">
    <location>
        <begin position="303"/>
        <end position="388"/>
    </location>
</feature>
<dbReference type="GO" id="GO:0008324">
    <property type="term" value="F:monoatomic cation transmembrane transporter activity"/>
    <property type="evidence" value="ECO:0007669"/>
    <property type="project" value="InterPro"/>
</dbReference>
<dbReference type="GO" id="GO:0006813">
    <property type="term" value="P:potassium ion transport"/>
    <property type="evidence" value="ECO:0007669"/>
    <property type="project" value="InterPro"/>
</dbReference>
<dbReference type="PANTHER" id="PTHR43652">
    <property type="entry name" value="BASIC AMINO ACID ANTIPORTER YFCC-RELATED"/>
    <property type="match status" value="1"/>
</dbReference>
<feature type="transmembrane region" description="Helical" evidence="7">
    <location>
        <begin position="400"/>
        <end position="418"/>
    </location>
</feature>